<dbReference type="Gene3D" id="1.10.287.130">
    <property type="match status" value="1"/>
</dbReference>
<dbReference type="SUPFAM" id="SSF55874">
    <property type="entry name" value="ATPase domain of HSP90 chaperone/DNA topoisomerase II/histidine kinase"/>
    <property type="match status" value="1"/>
</dbReference>
<evidence type="ECO:0000256" key="4">
    <source>
        <dbReference type="ARBA" id="ARBA00022553"/>
    </source>
</evidence>
<evidence type="ECO:0000313" key="14">
    <source>
        <dbReference type="EMBL" id="UTI64067.1"/>
    </source>
</evidence>
<dbReference type="PRINTS" id="PR00344">
    <property type="entry name" value="BCTRLSENSOR"/>
</dbReference>
<dbReference type="InterPro" id="IPR005467">
    <property type="entry name" value="His_kinase_dom"/>
</dbReference>
<keyword evidence="15" id="KW-1185">Reference proteome</keyword>
<evidence type="ECO:0000256" key="9">
    <source>
        <dbReference type="ARBA" id="ARBA00023012"/>
    </source>
</evidence>
<keyword evidence="8 11" id="KW-1133">Transmembrane helix</keyword>
<dbReference type="GO" id="GO:0005524">
    <property type="term" value="F:ATP binding"/>
    <property type="evidence" value="ECO:0007669"/>
    <property type="project" value="UniProtKB-KW"/>
</dbReference>
<evidence type="ECO:0000259" key="12">
    <source>
        <dbReference type="PROSITE" id="PS50109"/>
    </source>
</evidence>
<sequence>MNLTPPSRLQARVALASVLALALGLGVLSVAINLMLRSQLEDDATSVLKARAAAQIATISTTGGKVVVRDGTNDQVLDRQAWVFVGRRALVRPVATADVQRAADALAGTTHAVERDVAEDRFALRAEPVRNDGRGRPIATVVVAVSRAPYEHTERIALFGSLVLDLFVLLAVGGIAWRAVGTALRPVGDMARDAEDWGEHDLDRRFDLGPPVDELTGLAATLDGLLGRIAASRRHEQRFSAEMAHELRTPLAGIQAEAELAARPGRPAEDVRASLAAIVDGTKRMTGVIDTLMAVARGEVAGADGCDALEVITDALDGLPAHGRVTVRGPSGGASARLAADADLVARALLPLVDNAVRHARTRVDVALAVRGGVARISVLDDGDGVAAGEEEAIFAPGYQGRAPASAPGAGNGGAGLGLALARRLARTAGGDVVAEPGQGGRFVLSVPTLGAPV</sequence>
<keyword evidence="6 11" id="KW-0812">Transmembrane</keyword>
<dbReference type="EMBL" id="CP098502">
    <property type="protein sequence ID" value="UTI64067.1"/>
    <property type="molecule type" value="Genomic_DNA"/>
</dbReference>
<dbReference type="PROSITE" id="PS50109">
    <property type="entry name" value="HIS_KIN"/>
    <property type="match status" value="1"/>
</dbReference>
<evidence type="ECO:0000256" key="2">
    <source>
        <dbReference type="ARBA" id="ARBA00004236"/>
    </source>
</evidence>
<dbReference type="PROSITE" id="PS50885">
    <property type="entry name" value="HAMP"/>
    <property type="match status" value="1"/>
</dbReference>
<proteinExistence type="predicted"/>
<dbReference type="SMART" id="SM00388">
    <property type="entry name" value="HisKA"/>
    <property type="match status" value="1"/>
</dbReference>
<dbReference type="InterPro" id="IPR003594">
    <property type="entry name" value="HATPase_dom"/>
</dbReference>
<dbReference type="InterPro" id="IPR003660">
    <property type="entry name" value="HAMP_dom"/>
</dbReference>
<comment type="subcellular location">
    <subcellularLocation>
        <location evidence="2">Cell membrane</location>
    </subcellularLocation>
</comment>
<dbReference type="SMART" id="SM00387">
    <property type="entry name" value="HATPase_c"/>
    <property type="match status" value="1"/>
</dbReference>
<feature type="domain" description="Histidine kinase" evidence="12">
    <location>
        <begin position="242"/>
        <end position="451"/>
    </location>
</feature>
<dbReference type="Gene3D" id="3.30.565.10">
    <property type="entry name" value="Histidine kinase-like ATPase, C-terminal domain"/>
    <property type="match status" value="1"/>
</dbReference>
<keyword evidence="7" id="KW-0418">Kinase</keyword>
<dbReference type="EC" id="2.7.13.3" evidence="3"/>
<keyword evidence="14" id="KW-0547">Nucleotide-binding</keyword>
<dbReference type="PANTHER" id="PTHR45436">
    <property type="entry name" value="SENSOR HISTIDINE KINASE YKOH"/>
    <property type="match status" value="1"/>
</dbReference>
<dbReference type="CDD" id="cd00082">
    <property type="entry name" value="HisKA"/>
    <property type="match status" value="1"/>
</dbReference>
<dbReference type="SUPFAM" id="SSF47384">
    <property type="entry name" value="Homodimeric domain of signal transducing histidine kinase"/>
    <property type="match status" value="1"/>
</dbReference>
<evidence type="ECO:0000256" key="3">
    <source>
        <dbReference type="ARBA" id="ARBA00012438"/>
    </source>
</evidence>
<protein>
    <recommendedName>
        <fullName evidence="3">histidine kinase</fullName>
        <ecNumber evidence="3">2.7.13.3</ecNumber>
    </recommendedName>
</protein>
<keyword evidence="9" id="KW-0902">Two-component regulatory system</keyword>
<keyword evidence="14" id="KW-0067">ATP-binding</keyword>
<dbReference type="InterPro" id="IPR050428">
    <property type="entry name" value="TCS_sensor_his_kinase"/>
</dbReference>
<evidence type="ECO:0000256" key="5">
    <source>
        <dbReference type="ARBA" id="ARBA00022679"/>
    </source>
</evidence>
<dbReference type="Pfam" id="PF02518">
    <property type="entry name" value="HATPase_c"/>
    <property type="match status" value="1"/>
</dbReference>
<dbReference type="PANTHER" id="PTHR45436:SF5">
    <property type="entry name" value="SENSOR HISTIDINE KINASE TRCS"/>
    <property type="match status" value="1"/>
</dbReference>
<dbReference type="InterPro" id="IPR003661">
    <property type="entry name" value="HisK_dim/P_dom"/>
</dbReference>
<feature type="transmembrane region" description="Helical" evidence="11">
    <location>
        <begin position="12"/>
        <end position="36"/>
    </location>
</feature>
<evidence type="ECO:0000256" key="1">
    <source>
        <dbReference type="ARBA" id="ARBA00000085"/>
    </source>
</evidence>
<reference evidence="14 15" key="1">
    <citation type="submission" date="2022-06" db="EMBL/GenBank/DDBJ databases">
        <title>Paraconexibacter antarcticus.</title>
        <authorList>
            <person name="Kim C.S."/>
        </authorList>
    </citation>
    <scope>NUCLEOTIDE SEQUENCE [LARGE SCALE GENOMIC DNA]</scope>
    <source>
        <strain evidence="14 15">02-257</strain>
    </source>
</reference>
<dbReference type="Proteomes" id="UP001056035">
    <property type="component" value="Chromosome"/>
</dbReference>
<dbReference type="InterPro" id="IPR036097">
    <property type="entry name" value="HisK_dim/P_sf"/>
</dbReference>
<evidence type="ECO:0000256" key="10">
    <source>
        <dbReference type="ARBA" id="ARBA00023136"/>
    </source>
</evidence>
<accession>A0ABY5DTB7</accession>
<keyword evidence="4" id="KW-0597">Phosphoprotein</keyword>
<gene>
    <name evidence="14" type="ORF">NBH00_22360</name>
</gene>
<evidence type="ECO:0000256" key="7">
    <source>
        <dbReference type="ARBA" id="ARBA00022777"/>
    </source>
</evidence>
<dbReference type="InterPro" id="IPR004358">
    <property type="entry name" value="Sig_transdc_His_kin-like_C"/>
</dbReference>
<evidence type="ECO:0000313" key="15">
    <source>
        <dbReference type="Proteomes" id="UP001056035"/>
    </source>
</evidence>
<organism evidence="14 15">
    <name type="scientific">Paraconexibacter antarcticus</name>
    <dbReference type="NCBI Taxonomy" id="2949664"/>
    <lineage>
        <taxon>Bacteria</taxon>
        <taxon>Bacillati</taxon>
        <taxon>Actinomycetota</taxon>
        <taxon>Thermoleophilia</taxon>
        <taxon>Solirubrobacterales</taxon>
        <taxon>Paraconexibacteraceae</taxon>
        <taxon>Paraconexibacter</taxon>
    </lineage>
</organism>
<evidence type="ECO:0000256" key="6">
    <source>
        <dbReference type="ARBA" id="ARBA00022692"/>
    </source>
</evidence>
<dbReference type="Pfam" id="PF00512">
    <property type="entry name" value="HisKA"/>
    <property type="match status" value="1"/>
</dbReference>
<feature type="domain" description="HAMP" evidence="13">
    <location>
        <begin position="181"/>
        <end position="234"/>
    </location>
</feature>
<comment type="catalytic activity">
    <reaction evidence="1">
        <text>ATP + protein L-histidine = ADP + protein N-phospho-L-histidine.</text>
        <dbReference type="EC" id="2.7.13.3"/>
    </reaction>
</comment>
<keyword evidence="10 11" id="KW-0472">Membrane</keyword>
<dbReference type="RefSeq" id="WP_254570780.1">
    <property type="nucleotide sequence ID" value="NZ_CP098502.1"/>
</dbReference>
<evidence type="ECO:0000256" key="8">
    <source>
        <dbReference type="ARBA" id="ARBA00022989"/>
    </source>
</evidence>
<evidence type="ECO:0000259" key="13">
    <source>
        <dbReference type="PROSITE" id="PS50885"/>
    </source>
</evidence>
<name>A0ABY5DTB7_9ACTN</name>
<evidence type="ECO:0000256" key="11">
    <source>
        <dbReference type="SAM" id="Phobius"/>
    </source>
</evidence>
<dbReference type="InterPro" id="IPR036890">
    <property type="entry name" value="HATPase_C_sf"/>
</dbReference>
<keyword evidence="5" id="KW-0808">Transferase</keyword>